<dbReference type="EMBL" id="PXOA01000036">
    <property type="protein sequence ID" value="RFU81626.1"/>
    <property type="molecule type" value="Genomic_DNA"/>
</dbReference>
<organism evidence="2 3">
    <name type="scientific">Trichoderma arundinaceum</name>
    <dbReference type="NCBI Taxonomy" id="490622"/>
    <lineage>
        <taxon>Eukaryota</taxon>
        <taxon>Fungi</taxon>
        <taxon>Dikarya</taxon>
        <taxon>Ascomycota</taxon>
        <taxon>Pezizomycotina</taxon>
        <taxon>Sordariomycetes</taxon>
        <taxon>Hypocreomycetidae</taxon>
        <taxon>Hypocreales</taxon>
        <taxon>Hypocreaceae</taxon>
        <taxon>Trichoderma</taxon>
    </lineage>
</organism>
<feature type="region of interest" description="Disordered" evidence="1">
    <location>
        <begin position="1"/>
        <end position="78"/>
    </location>
</feature>
<keyword evidence="3" id="KW-1185">Reference proteome</keyword>
<evidence type="ECO:0000256" key="1">
    <source>
        <dbReference type="SAM" id="MobiDB-lite"/>
    </source>
</evidence>
<reference evidence="2 3" key="1">
    <citation type="journal article" date="2018" name="PLoS Pathog.">
        <title>Evolution of structural diversity of trichothecenes, a family of toxins produced by plant pathogenic and entomopathogenic fungi.</title>
        <authorList>
            <person name="Proctor R.H."/>
            <person name="McCormick S.P."/>
            <person name="Kim H.S."/>
            <person name="Cardoza R.E."/>
            <person name="Stanley A.M."/>
            <person name="Lindo L."/>
            <person name="Kelly A."/>
            <person name="Brown D.W."/>
            <person name="Lee T."/>
            <person name="Vaughan M.M."/>
            <person name="Alexander N.J."/>
            <person name="Busman M."/>
            <person name="Gutierrez S."/>
        </authorList>
    </citation>
    <scope>NUCLEOTIDE SEQUENCE [LARGE SCALE GENOMIC DNA]</scope>
    <source>
        <strain evidence="2 3">IBT 40837</strain>
    </source>
</reference>
<dbReference type="Proteomes" id="UP000266272">
    <property type="component" value="Unassembled WGS sequence"/>
</dbReference>
<sequence>MDNDTSISPGGPDVIHNEGADGLTHPLPLPGLFAVPEDISNDDKLNDNNDGDGDNANSGDNETTVTNDGEENEETTMINSSYRIHKVTWKDVDGQTKQIHNLVLDTYLNTLDNTAMFKLYVSITTKGNKRKSKSKSNKQRVYLHMYPEWIQAITYRISPTARSTARGTAMSDLYSLHFSMTQRPDLIGPKDCPLTSKSNTRTQLDLIRDLASVTEFAVHLDRTNTVTPRQKDFELLASSFSPTCTDSRPCKDGTRANLATLYAGNGGVIINSDKGVALIGAPPPYVGYIPCPIVSDTCAHLYDMSRSFEMRFQNLERSLGEIRTMLENWDEEYAPIYANYPRGRSSSAAGR</sequence>
<accession>A0A395NZV2</accession>
<comment type="caution">
    <text evidence="2">The sequence shown here is derived from an EMBL/GenBank/DDBJ whole genome shotgun (WGS) entry which is preliminary data.</text>
</comment>
<dbReference type="AlphaFoldDB" id="A0A395NZV2"/>
<gene>
    <name evidence="2" type="ORF">TARUN_574</name>
</gene>
<proteinExistence type="predicted"/>
<evidence type="ECO:0000313" key="3">
    <source>
        <dbReference type="Proteomes" id="UP000266272"/>
    </source>
</evidence>
<name>A0A395NZV2_TRIAR</name>
<dbReference type="OrthoDB" id="47007at2759"/>
<protein>
    <submittedName>
        <fullName evidence="2">Uncharacterized protein</fullName>
    </submittedName>
</protein>
<evidence type="ECO:0000313" key="2">
    <source>
        <dbReference type="EMBL" id="RFU81626.1"/>
    </source>
</evidence>